<protein>
    <submittedName>
        <fullName evidence="3">Translation initiation factor IF-2-like</fullName>
    </submittedName>
</protein>
<evidence type="ECO:0000313" key="3">
    <source>
        <dbReference type="RefSeq" id="XP_044934865.1"/>
    </source>
</evidence>
<dbReference type="Proteomes" id="UP000000715">
    <property type="component" value="Unplaced"/>
</dbReference>
<evidence type="ECO:0000313" key="2">
    <source>
        <dbReference type="Proteomes" id="UP000000715"/>
    </source>
</evidence>
<accession>A0A8U0S1R0</accession>
<dbReference type="AlphaFoldDB" id="A0A8U0S1R0"/>
<feature type="compositionally biased region" description="Basic residues" evidence="1">
    <location>
        <begin position="104"/>
        <end position="114"/>
    </location>
</feature>
<feature type="region of interest" description="Disordered" evidence="1">
    <location>
        <begin position="1"/>
        <end position="65"/>
    </location>
</feature>
<reference evidence="3" key="1">
    <citation type="submission" date="2025-08" db="UniProtKB">
        <authorList>
            <consortium name="RefSeq"/>
        </authorList>
    </citation>
    <scope>IDENTIFICATION</scope>
    <source>
        <tissue evidence="3">Brain</tissue>
    </source>
</reference>
<feature type="compositionally biased region" description="Basic residues" evidence="1">
    <location>
        <begin position="277"/>
        <end position="287"/>
    </location>
</feature>
<feature type="compositionally biased region" description="Basic residues" evidence="1">
    <location>
        <begin position="36"/>
        <end position="48"/>
    </location>
</feature>
<dbReference type="GeneID" id="106003741"/>
<dbReference type="RefSeq" id="XP_044934865.1">
    <property type="nucleotide sequence ID" value="XM_045078930.1"/>
</dbReference>
<feature type="compositionally biased region" description="Low complexity" evidence="1">
    <location>
        <begin position="13"/>
        <end position="22"/>
    </location>
</feature>
<gene>
    <name evidence="3" type="primary">LOC106003741</name>
</gene>
<feature type="region of interest" description="Disordered" evidence="1">
    <location>
        <begin position="104"/>
        <end position="356"/>
    </location>
</feature>
<feature type="compositionally biased region" description="Polar residues" evidence="1">
    <location>
        <begin position="166"/>
        <end position="185"/>
    </location>
</feature>
<evidence type="ECO:0000256" key="1">
    <source>
        <dbReference type="SAM" id="MobiDB-lite"/>
    </source>
</evidence>
<proteinExistence type="predicted"/>
<feature type="compositionally biased region" description="Low complexity" evidence="1">
    <location>
        <begin position="288"/>
        <end position="301"/>
    </location>
</feature>
<name>A0A8U0S1R0_MUSPF</name>
<keyword evidence="2" id="KW-1185">Reference proteome</keyword>
<sequence length="356" mass="37345">MLFNKNARAGGSPRAVADAGPARPAPRPTPRSAHASPRRRLKGPRPRPPRQAPRRTGPGGPHDAGHAVTAGTWTIMGLYFLSVFFLPNFPLQVCERLPGHHRRGRAAARGRRHAVPAGVASAHPSRGATRSLRLPRSTTKSRANPHSPRGAVSLQGGSCARRGFTGRQNNTGSLKFTQRTDTRPLSSGLYRAFPSGDGTCPTGRAPTLRGRKAAASGTRPPVQTGTRPVATTAVQRGQGGPPRRDVDRGAGRPRATGAPRDATGERPGRGGTAHTQPHTRAHTHARTRAPTEGAARATARPSPAPQGSREAGLQPGRPGHPTGGGPESTPSGRDPGSEGPRIRPRRRHPSSGPPPR</sequence>
<organism evidence="2 3">
    <name type="scientific">Mustela putorius furo</name>
    <name type="common">European domestic ferret</name>
    <name type="synonym">Mustela furo</name>
    <dbReference type="NCBI Taxonomy" id="9669"/>
    <lineage>
        <taxon>Eukaryota</taxon>
        <taxon>Metazoa</taxon>
        <taxon>Chordata</taxon>
        <taxon>Craniata</taxon>
        <taxon>Vertebrata</taxon>
        <taxon>Euteleostomi</taxon>
        <taxon>Mammalia</taxon>
        <taxon>Eutheria</taxon>
        <taxon>Laurasiatheria</taxon>
        <taxon>Carnivora</taxon>
        <taxon>Caniformia</taxon>
        <taxon>Musteloidea</taxon>
        <taxon>Mustelidae</taxon>
        <taxon>Mustelinae</taxon>
        <taxon>Mustela</taxon>
    </lineage>
</organism>